<accession>A0A9D1EQA1</accession>
<dbReference type="Proteomes" id="UP000823982">
    <property type="component" value="Unassembled WGS sequence"/>
</dbReference>
<evidence type="ECO:0000313" key="11">
    <source>
        <dbReference type="Proteomes" id="UP000823982"/>
    </source>
</evidence>
<evidence type="ECO:0000256" key="2">
    <source>
        <dbReference type="ARBA" id="ARBA00008017"/>
    </source>
</evidence>
<gene>
    <name evidence="10" type="ORF">IAD01_07060</name>
</gene>
<dbReference type="PANTHER" id="PTHR30221:SF1">
    <property type="entry name" value="SMALL-CONDUCTANCE MECHANOSENSITIVE CHANNEL"/>
    <property type="match status" value="1"/>
</dbReference>
<dbReference type="InterPro" id="IPR045275">
    <property type="entry name" value="MscS_archaea/bacteria_type"/>
</dbReference>
<dbReference type="InterPro" id="IPR011066">
    <property type="entry name" value="MscS_channel_C_sf"/>
</dbReference>
<dbReference type="Gene3D" id="1.10.287.1260">
    <property type="match status" value="1"/>
</dbReference>
<comment type="similarity">
    <text evidence="2">Belongs to the MscS (TC 1.A.23) family.</text>
</comment>
<feature type="transmembrane region" description="Helical" evidence="7">
    <location>
        <begin position="85"/>
        <end position="115"/>
    </location>
</feature>
<dbReference type="SUPFAM" id="SSF82861">
    <property type="entry name" value="Mechanosensitive channel protein MscS (YggB), transmembrane region"/>
    <property type="match status" value="1"/>
</dbReference>
<evidence type="ECO:0000256" key="5">
    <source>
        <dbReference type="ARBA" id="ARBA00022989"/>
    </source>
</evidence>
<dbReference type="InterPro" id="IPR023408">
    <property type="entry name" value="MscS_beta-dom_sf"/>
</dbReference>
<comment type="caution">
    <text evidence="10">The sequence shown here is derived from an EMBL/GenBank/DDBJ whole genome shotgun (WGS) entry which is preliminary data.</text>
</comment>
<dbReference type="SUPFAM" id="SSF82689">
    <property type="entry name" value="Mechanosensitive channel protein MscS (YggB), C-terminal domain"/>
    <property type="match status" value="1"/>
</dbReference>
<dbReference type="Pfam" id="PF21082">
    <property type="entry name" value="MS_channel_3rd"/>
    <property type="match status" value="1"/>
</dbReference>
<evidence type="ECO:0000259" key="9">
    <source>
        <dbReference type="Pfam" id="PF21082"/>
    </source>
</evidence>
<evidence type="ECO:0000256" key="6">
    <source>
        <dbReference type="ARBA" id="ARBA00023136"/>
    </source>
</evidence>
<protein>
    <submittedName>
        <fullName evidence="10">Mechanosensitive ion channel</fullName>
    </submittedName>
</protein>
<dbReference type="Gene3D" id="2.30.30.60">
    <property type="match status" value="1"/>
</dbReference>
<dbReference type="Pfam" id="PF00924">
    <property type="entry name" value="MS_channel_2nd"/>
    <property type="match status" value="1"/>
</dbReference>
<keyword evidence="5 7" id="KW-1133">Transmembrane helix</keyword>
<keyword evidence="4 7" id="KW-0812">Transmembrane</keyword>
<keyword evidence="3" id="KW-1003">Cell membrane</keyword>
<dbReference type="GO" id="GO:0008381">
    <property type="term" value="F:mechanosensitive monoatomic ion channel activity"/>
    <property type="evidence" value="ECO:0007669"/>
    <property type="project" value="InterPro"/>
</dbReference>
<dbReference type="InterPro" id="IPR011014">
    <property type="entry name" value="MscS_channel_TM-2"/>
</dbReference>
<evidence type="ECO:0000256" key="4">
    <source>
        <dbReference type="ARBA" id="ARBA00022692"/>
    </source>
</evidence>
<name>A0A9D1EQA1_9FIRM</name>
<proteinExistence type="inferred from homology"/>
<feature type="domain" description="Mechanosensitive ion channel MscS" evidence="8">
    <location>
        <begin position="102"/>
        <end position="167"/>
    </location>
</feature>
<evidence type="ECO:0000256" key="1">
    <source>
        <dbReference type="ARBA" id="ARBA00004651"/>
    </source>
</evidence>
<reference evidence="10" key="1">
    <citation type="submission" date="2020-10" db="EMBL/GenBank/DDBJ databases">
        <authorList>
            <person name="Gilroy R."/>
        </authorList>
    </citation>
    <scope>NUCLEOTIDE SEQUENCE</scope>
    <source>
        <strain evidence="10">CHK157-1446</strain>
    </source>
</reference>
<comment type="subcellular location">
    <subcellularLocation>
        <location evidence="1">Cell membrane</location>
        <topology evidence="1">Multi-pass membrane protein</topology>
    </subcellularLocation>
</comment>
<dbReference type="SUPFAM" id="SSF50182">
    <property type="entry name" value="Sm-like ribonucleoproteins"/>
    <property type="match status" value="1"/>
</dbReference>
<dbReference type="InterPro" id="IPR006685">
    <property type="entry name" value="MscS_channel_2nd"/>
</dbReference>
<dbReference type="PANTHER" id="PTHR30221">
    <property type="entry name" value="SMALL-CONDUCTANCE MECHANOSENSITIVE CHANNEL"/>
    <property type="match status" value="1"/>
</dbReference>
<dbReference type="InterPro" id="IPR010920">
    <property type="entry name" value="LSM_dom_sf"/>
</dbReference>
<keyword evidence="6 7" id="KW-0472">Membrane</keyword>
<evidence type="ECO:0000259" key="8">
    <source>
        <dbReference type="Pfam" id="PF00924"/>
    </source>
</evidence>
<evidence type="ECO:0000256" key="3">
    <source>
        <dbReference type="ARBA" id="ARBA00022475"/>
    </source>
</evidence>
<feature type="domain" description="Mechanosensitive ion channel MscS C-terminal" evidence="9">
    <location>
        <begin position="177"/>
        <end position="255"/>
    </location>
</feature>
<reference evidence="10" key="2">
    <citation type="journal article" date="2021" name="PeerJ">
        <title>Extensive microbial diversity within the chicken gut microbiome revealed by metagenomics and culture.</title>
        <authorList>
            <person name="Gilroy R."/>
            <person name="Ravi A."/>
            <person name="Getino M."/>
            <person name="Pursley I."/>
            <person name="Horton D.L."/>
            <person name="Alikhan N.F."/>
            <person name="Baker D."/>
            <person name="Gharbi K."/>
            <person name="Hall N."/>
            <person name="Watson M."/>
            <person name="Adriaenssens E.M."/>
            <person name="Foster-Nyarko E."/>
            <person name="Jarju S."/>
            <person name="Secka A."/>
            <person name="Antonio M."/>
            <person name="Oren A."/>
            <person name="Chaudhuri R.R."/>
            <person name="La Ragione R."/>
            <person name="Hildebrand F."/>
            <person name="Pallen M.J."/>
        </authorList>
    </citation>
    <scope>NUCLEOTIDE SEQUENCE</scope>
    <source>
        <strain evidence="10">CHK157-1446</strain>
    </source>
</reference>
<dbReference type="AlphaFoldDB" id="A0A9D1EQA1"/>
<organism evidence="10 11">
    <name type="scientific">Candidatus Faeciplasma gallinarum</name>
    <dbReference type="NCBI Taxonomy" id="2840799"/>
    <lineage>
        <taxon>Bacteria</taxon>
        <taxon>Bacillati</taxon>
        <taxon>Bacillota</taxon>
        <taxon>Clostridia</taxon>
        <taxon>Eubacteriales</taxon>
        <taxon>Oscillospiraceae</taxon>
        <taxon>Oscillospiraceae incertae sedis</taxon>
        <taxon>Candidatus Faeciplasma</taxon>
    </lineage>
</organism>
<feature type="transmembrane region" description="Helical" evidence="7">
    <location>
        <begin position="60"/>
        <end position="79"/>
    </location>
</feature>
<dbReference type="GO" id="GO:0005886">
    <property type="term" value="C:plasma membrane"/>
    <property type="evidence" value="ECO:0007669"/>
    <property type="project" value="UniProtKB-SubCell"/>
</dbReference>
<sequence>MNDFLKNIGSYAVVICEKTVAALAVFIIGRLLIKFVGKLLHRSKLLNKVEGSVKSFTLSFVKIGLYVILAISIVSILGVPMASVIAVLASAAAAIGLALQGSLSNLAGGLMIIIFKPFKSGDYVDAAGASGTVDSVNLFYTTFLTPDNKRVSVPNGNLMNSNVINYSSENIRRVDMVFLCARGEDPSKVQQIMLETIASAQKILADPKPMARLSDNTSEAMSFAVRVWCENADYWDVYYDLTQSITEALAKNGIKSPSIRLTSVEEK</sequence>
<dbReference type="InterPro" id="IPR049278">
    <property type="entry name" value="MS_channel_C"/>
</dbReference>
<dbReference type="Gene3D" id="3.30.70.100">
    <property type="match status" value="1"/>
</dbReference>
<evidence type="ECO:0000313" key="10">
    <source>
        <dbReference type="EMBL" id="HIS25142.1"/>
    </source>
</evidence>
<evidence type="ECO:0000256" key="7">
    <source>
        <dbReference type="SAM" id="Phobius"/>
    </source>
</evidence>
<dbReference type="EMBL" id="DVIR01000065">
    <property type="protein sequence ID" value="HIS25142.1"/>
    <property type="molecule type" value="Genomic_DNA"/>
</dbReference>